<organism evidence="3 4">
    <name type="scientific">Cryptotermes secundus</name>
    <dbReference type="NCBI Taxonomy" id="105785"/>
    <lineage>
        <taxon>Eukaryota</taxon>
        <taxon>Metazoa</taxon>
        <taxon>Ecdysozoa</taxon>
        <taxon>Arthropoda</taxon>
        <taxon>Hexapoda</taxon>
        <taxon>Insecta</taxon>
        <taxon>Pterygota</taxon>
        <taxon>Neoptera</taxon>
        <taxon>Polyneoptera</taxon>
        <taxon>Dictyoptera</taxon>
        <taxon>Blattodea</taxon>
        <taxon>Blattoidea</taxon>
        <taxon>Termitoidae</taxon>
        <taxon>Kalotermitidae</taxon>
        <taxon>Cryptotermitinae</taxon>
        <taxon>Cryptotermes</taxon>
    </lineage>
</organism>
<comment type="caution">
    <text evidence="3">The sequence shown here is derived from an EMBL/GenBank/DDBJ whole genome shotgun (WGS) entry which is preliminary data.</text>
</comment>
<reference evidence="3 4" key="1">
    <citation type="submission" date="2017-12" db="EMBL/GenBank/DDBJ databases">
        <title>Hemimetabolous genomes reveal molecular basis of termite eusociality.</title>
        <authorList>
            <person name="Harrison M.C."/>
            <person name="Jongepier E."/>
            <person name="Robertson H.M."/>
            <person name="Arning N."/>
            <person name="Bitard-Feildel T."/>
            <person name="Chao H."/>
            <person name="Childers C.P."/>
            <person name="Dinh H."/>
            <person name="Doddapaneni H."/>
            <person name="Dugan S."/>
            <person name="Gowin J."/>
            <person name="Greiner C."/>
            <person name="Han Y."/>
            <person name="Hu H."/>
            <person name="Hughes D.S.T."/>
            <person name="Huylmans A.-K."/>
            <person name="Kemena C."/>
            <person name="Kremer L.P.M."/>
            <person name="Lee S.L."/>
            <person name="Lopez-Ezquerra A."/>
            <person name="Mallet L."/>
            <person name="Monroy-Kuhn J.M."/>
            <person name="Moser A."/>
            <person name="Murali S.C."/>
            <person name="Muzny D.M."/>
            <person name="Otani S."/>
            <person name="Piulachs M.-D."/>
            <person name="Poelchau M."/>
            <person name="Qu J."/>
            <person name="Schaub F."/>
            <person name="Wada-Katsumata A."/>
            <person name="Worley K.C."/>
            <person name="Xie Q."/>
            <person name="Ylla G."/>
            <person name="Poulsen M."/>
            <person name="Gibbs R.A."/>
            <person name="Schal C."/>
            <person name="Richards S."/>
            <person name="Belles X."/>
            <person name="Korb J."/>
            <person name="Bornberg-Bauer E."/>
        </authorList>
    </citation>
    <scope>NUCLEOTIDE SEQUENCE [LARGE SCALE GENOMIC DNA]</scope>
    <source>
        <tissue evidence="3">Whole body</tissue>
    </source>
</reference>
<dbReference type="InterPro" id="IPR036531">
    <property type="entry name" value="Rbsn_Rab-bd_sf"/>
</dbReference>
<dbReference type="AlphaFoldDB" id="A0A2J7QK26"/>
<accession>A0A2J7QK26</accession>
<evidence type="ECO:0000259" key="2">
    <source>
        <dbReference type="Pfam" id="PF11464"/>
    </source>
</evidence>
<dbReference type="STRING" id="105785.A0A2J7QK26"/>
<dbReference type="Proteomes" id="UP000235965">
    <property type="component" value="Unassembled WGS sequence"/>
</dbReference>
<keyword evidence="4" id="KW-1185">Reference proteome</keyword>
<dbReference type="SUPFAM" id="SSF140125">
    <property type="entry name" value="Rabenosyn-5 Rab-binding domain-like"/>
    <property type="match status" value="1"/>
</dbReference>
<evidence type="ECO:0000313" key="4">
    <source>
        <dbReference type="Proteomes" id="UP000235965"/>
    </source>
</evidence>
<sequence>MQQREYVFEDNWASDFDSLADLFFFLGTTTPVGLGLPPRTSPFTSVFLDLRHTVGLLGQSKYCDSYDNALLLDSNKIAILGTKDVENPPRGKTLQLQQMIRTAATNYLKEQLISLKTLPTEAELKSLQDQRRQEMSARIQQEKQLAVLEAHQAEMQRRRDSPQHRDLIIAYHLVRRSLQIRSAHKYDEVATLEQNLQELREAYWRQQQEHGES</sequence>
<name>A0A2J7QK26_9NEOP</name>
<evidence type="ECO:0000313" key="3">
    <source>
        <dbReference type="EMBL" id="PNF28935.1"/>
    </source>
</evidence>
<feature type="coiled-coil region" evidence="1">
    <location>
        <begin position="182"/>
        <end position="209"/>
    </location>
</feature>
<dbReference type="Pfam" id="PF11464">
    <property type="entry name" value="Rbsn"/>
    <property type="match status" value="1"/>
</dbReference>
<dbReference type="OrthoDB" id="166134at2759"/>
<evidence type="ECO:0000256" key="1">
    <source>
        <dbReference type="SAM" id="Coils"/>
    </source>
</evidence>
<dbReference type="Gene3D" id="4.10.860.20">
    <property type="entry name" value="Rabenosyn, Rab binding domain"/>
    <property type="match status" value="1"/>
</dbReference>
<proteinExistence type="predicted"/>
<dbReference type="EMBL" id="NEVH01013279">
    <property type="protein sequence ID" value="PNF28935.1"/>
    <property type="molecule type" value="Genomic_DNA"/>
</dbReference>
<keyword evidence="1" id="KW-0175">Coiled coil</keyword>
<gene>
    <name evidence="3" type="ORF">B7P43_G17716</name>
</gene>
<dbReference type="InterPro" id="IPR021565">
    <property type="entry name" value="Rbsn_Rab-bd"/>
</dbReference>
<feature type="domain" description="Rabenosyn Rab binding" evidence="2">
    <location>
        <begin position="181"/>
        <end position="206"/>
    </location>
</feature>
<dbReference type="InParanoid" id="A0A2J7QK26"/>
<protein>
    <recommendedName>
        <fullName evidence="2">Rabenosyn Rab binding domain-containing protein</fullName>
    </recommendedName>
</protein>